<name>A0A2T6ZGI5_TUBBO</name>
<sequence length="88" mass="10189">MEVLVFLQISVPVYVFHPLTHSPTHYRNTTSIHPSIHKNPLLLQNPSCSATYLPKHHPSPNHDRAHKIRFIHLHTTRRSSKLQCAPCR</sequence>
<evidence type="ECO:0000313" key="2">
    <source>
        <dbReference type="Proteomes" id="UP000244722"/>
    </source>
</evidence>
<gene>
    <name evidence="1" type="ORF">B9Z19DRAFT_1092474</name>
</gene>
<accession>A0A2T6ZGI5</accession>
<organism evidence="1 2">
    <name type="scientific">Tuber borchii</name>
    <name type="common">White truffle</name>
    <dbReference type="NCBI Taxonomy" id="42251"/>
    <lineage>
        <taxon>Eukaryota</taxon>
        <taxon>Fungi</taxon>
        <taxon>Dikarya</taxon>
        <taxon>Ascomycota</taxon>
        <taxon>Pezizomycotina</taxon>
        <taxon>Pezizomycetes</taxon>
        <taxon>Pezizales</taxon>
        <taxon>Tuberaceae</taxon>
        <taxon>Tuber</taxon>
    </lineage>
</organism>
<reference evidence="1 2" key="1">
    <citation type="submission" date="2017-04" db="EMBL/GenBank/DDBJ databases">
        <title>Draft genome sequence of Tuber borchii Vittad., a whitish edible truffle.</title>
        <authorList>
            <consortium name="DOE Joint Genome Institute"/>
            <person name="Murat C."/>
            <person name="Kuo A."/>
            <person name="Barry K.W."/>
            <person name="Clum A."/>
            <person name="Dockter R.B."/>
            <person name="Fauchery L."/>
            <person name="Iotti M."/>
            <person name="Kohler A."/>
            <person name="Labutti K."/>
            <person name="Lindquist E.A."/>
            <person name="Lipzen A."/>
            <person name="Ohm R.A."/>
            <person name="Wang M."/>
            <person name="Grigoriev I.V."/>
            <person name="Zambonelli A."/>
            <person name="Martin F.M."/>
        </authorList>
    </citation>
    <scope>NUCLEOTIDE SEQUENCE [LARGE SCALE GENOMIC DNA]</scope>
    <source>
        <strain evidence="1 2">Tbo3840</strain>
    </source>
</reference>
<evidence type="ECO:0000313" key="1">
    <source>
        <dbReference type="EMBL" id="PUU74566.1"/>
    </source>
</evidence>
<proteinExistence type="predicted"/>
<dbReference type="Proteomes" id="UP000244722">
    <property type="component" value="Unassembled WGS sequence"/>
</dbReference>
<dbReference type="AlphaFoldDB" id="A0A2T6ZGI5"/>
<keyword evidence="2" id="KW-1185">Reference proteome</keyword>
<protein>
    <submittedName>
        <fullName evidence="1">Uncharacterized protein</fullName>
    </submittedName>
</protein>
<dbReference type="EMBL" id="NESQ01000291">
    <property type="protein sequence ID" value="PUU74566.1"/>
    <property type="molecule type" value="Genomic_DNA"/>
</dbReference>
<comment type="caution">
    <text evidence="1">The sequence shown here is derived from an EMBL/GenBank/DDBJ whole genome shotgun (WGS) entry which is preliminary data.</text>
</comment>